<keyword evidence="5 8" id="KW-0812">Transmembrane</keyword>
<organism evidence="10 11">
    <name type="scientific">Paenibacillus chartarius</name>
    <dbReference type="NCBI Taxonomy" id="747481"/>
    <lineage>
        <taxon>Bacteria</taxon>
        <taxon>Bacillati</taxon>
        <taxon>Bacillota</taxon>
        <taxon>Bacilli</taxon>
        <taxon>Bacillales</taxon>
        <taxon>Paenibacillaceae</taxon>
        <taxon>Paenibacillus</taxon>
    </lineage>
</organism>
<reference evidence="10 11" key="1">
    <citation type="submission" date="2024-09" db="EMBL/GenBank/DDBJ databases">
        <authorList>
            <person name="Sun Q."/>
            <person name="Mori K."/>
        </authorList>
    </citation>
    <scope>NUCLEOTIDE SEQUENCE [LARGE SCALE GENOMIC DNA]</scope>
    <source>
        <strain evidence="10 11">CCM 7759</strain>
    </source>
</reference>
<evidence type="ECO:0000256" key="2">
    <source>
        <dbReference type="ARBA" id="ARBA00022448"/>
    </source>
</evidence>
<dbReference type="RefSeq" id="WP_377471128.1">
    <property type="nucleotide sequence ID" value="NZ_JBHLWN010000062.1"/>
</dbReference>
<keyword evidence="6 8" id="KW-1133">Transmembrane helix</keyword>
<keyword evidence="7 8" id="KW-0472">Membrane</keyword>
<dbReference type="InterPro" id="IPR024989">
    <property type="entry name" value="MFS_assoc_dom"/>
</dbReference>
<evidence type="ECO:0000256" key="4">
    <source>
        <dbReference type="ARBA" id="ARBA00022519"/>
    </source>
</evidence>
<sequence length="389" mass="42784">MDKQLLTLRGLNFWAYATNAVLLPFLPLYFGTRGYTSAEIGFLMNVGPLVAIFAQPLWGYLSDRWHTVKKIILILWLLTIVSSVGLFNVSSYAWTLTFVLLLYFFQQPSMPLLDSITIRSVERRGSSYGSVRLFGSIGFTMVSLLGGSLLALMGGILKIPYLYWAAWVVPMLLLIPLRDEPVSGERTSLRTMGQLLKNKPFMGFLGLVLVISIPHRMNDVMLGLYMKQLGATDNMVGWAWALAAVVEIPVFLLLNRLLRRVHEFSLIGLAALLFSLRWLGYAAAENAWVLLLLQAGAAVTFAVFWIAAVHYTARILPEHLGATGQSLLAMVFLGLAGITGGIVGGMLNDAYGGGSMYIFASIMALLAAAGFLGTHFVARRRKGWKPVGQ</sequence>
<dbReference type="InterPro" id="IPR036259">
    <property type="entry name" value="MFS_trans_sf"/>
</dbReference>
<evidence type="ECO:0000256" key="8">
    <source>
        <dbReference type="SAM" id="Phobius"/>
    </source>
</evidence>
<protein>
    <submittedName>
        <fullName evidence="10">MFS transporter</fullName>
    </submittedName>
</protein>
<feature type="transmembrane region" description="Helical" evidence="8">
    <location>
        <begin position="198"/>
        <end position="215"/>
    </location>
</feature>
<keyword evidence="2" id="KW-0813">Transport</keyword>
<evidence type="ECO:0000256" key="3">
    <source>
        <dbReference type="ARBA" id="ARBA00022475"/>
    </source>
</evidence>
<evidence type="ECO:0000256" key="6">
    <source>
        <dbReference type="ARBA" id="ARBA00022989"/>
    </source>
</evidence>
<evidence type="ECO:0000256" key="5">
    <source>
        <dbReference type="ARBA" id="ARBA00022692"/>
    </source>
</evidence>
<dbReference type="Proteomes" id="UP001589776">
    <property type="component" value="Unassembled WGS sequence"/>
</dbReference>
<comment type="subcellular location">
    <subcellularLocation>
        <location evidence="1">Cell inner membrane</location>
        <topology evidence="1">Multi-pass membrane protein</topology>
    </subcellularLocation>
</comment>
<evidence type="ECO:0000313" key="10">
    <source>
        <dbReference type="EMBL" id="MFC0213793.1"/>
    </source>
</evidence>
<gene>
    <name evidence="10" type="ORF">ACFFK0_15280</name>
</gene>
<dbReference type="EMBL" id="JBHLWN010000062">
    <property type="protein sequence ID" value="MFC0213793.1"/>
    <property type="molecule type" value="Genomic_DNA"/>
</dbReference>
<evidence type="ECO:0000259" key="9">
    <source>
        <dbReference type="Pfam" id="PF12832"/>
    </source>
</evidence>
<feature type="transmembrane region" description="Helical" evidence="8">
    <location>
        <begin position="325"/>
        <end position="344"/>
    </location>
</feature>
<evidence type="ECO:0000256" key="7">
    <source>
        <dbReference type="ARBA" id="ARBA00023136"/>
    </source>
</evidence>
<accession>A0ABV6DMC5</accession>
<dbReference type="Gene3D" id="1.20.1250.20">
    <property type="entry name" value="MFS general substrate transporter like domains"/>
    <property type="match status" value="2"/>
</dbReference>
<feature type="transmembrane region" description="Helical" evidence="8">
    <location>
        <begin position="356"/>
        <end position="378"/>
    </location>
</feature>
<keyword evidence="3" id="KW-1003">Cell membrane</keyword>
<feature type="transmembrane region" description="Helical" evidence="8">
    <location>
        <begin position="235"/>
        <end position="254"/>
    </location>
</feature>
<proteinExistence type="predicted"/>
<feature type="domain" description="Major facilitator superfamily associated" evidence="9">
    <location>
        <begin position="6"/>
        <end position="358"/>
    </location>
</feature>
<feature type="transmembrane region" description="Helical" evidence="8">
    <location>
        <begin position="290"/>
        <end position="313"/>
    </location>
</feature>
<dbReference type="PANTHER" id="PTHR23522">
    <property type="entry name" value="BLL5896 PROTEIN"/>
    <property type="match status" value="1"/>
</dbReference>
<feature type="transmembrane region" description="Helical" evidence="8">
    <location>
        <begin position="42"/>
        <end position="61"/>
    </location>
</feature>
<dbReference type="PIRSF" id="PIRSF004925">
    <property type="entry name" value="HcaT"/>
    <property type="match status" value="1"/>
</dbReference>
<evidence type="ECO:0000313" key="11">
    <source>
        <dbReference type="Proteomes" id="UP001589776"/>
    </source>
</evidence>
<feature type="transmembrane region" description="Helical" evidence="8">
    <location>
        <begin position="13"/>
        <end position="30"/>
    </location>
</feature>
<dbReference type="PANTHER" id="PTHR23522:SF10">
    <property type="entry name" value="3-PHENYLPROPIONIC ACID TRANSPORTER-RELATED"/>
    <property type="match status" value="1"/>
</dbReference>
<feature type="transmembrane region" description="Helical" evidence="8">
    <location>
        <begin position="266"/>
        <end position="284"/>
    </location>
</feature>
<evidence type="ECO:0000256" key="1">
    <source>
        <dbReference type="ARBA" id="ARBA00004429"/>
    </source>
</evidence>
<dbReference type="Pfam" id="PF12832">
    <property type="entry name" value="MFS_1_like"/>
    <property type="match status" value="1"/>
</dbReference>
<comment type="caution">
    <text evidence="10">The sequence shown here is derived from an EMBL/GenBank/DDBJ whole genome shotgun (WGS) entry which is preliminary data.</text>
</comment>
<keyword evidence="11" id="KW-1185">Reference proteome</keyword>
<dbReference type="InterPro" id="IPR026032">
    <property type="entry name" value="HcaT-like"/>
</dbReference>
<keyword evidence="4" id="KW-0997">Cell inner membrane</keyword>
<feature type="transmembrane region" description="Helical" evidence="8">
    <location>
        <begin position="73"/>
        <end position="105"/>
    </location>
</feature>
<dbReference type="SUPFAM" id="SSF103473">
    <property type="entry name" value="MFS general substrate transporter"/>
    <property type="match status" value="1"/>
</dbReference>
<name>A0ABV6DMC5_9BACL</name>
<feature type="transmembrane region" description="Helical" evidence="8">
    <location>
        <begin position="133"/>
        <end position="155"/>
    </location>
</feature>